<proteinExistence type="predicted"/>
<protein>
    <recommendedName>
        <fullName evidence="4">Phage-related minor tail protein</fullName>
    </recommendedName>
</protein>
<evidence type="ECO:0000313" key="3">
    <source>
        <dbReference type="Proteomes" id="UP000028002"/>
    </source>
</evidence>
<reference evidence="2 3" key="1">
    <citation type="submission" date="2014-03" db="EMBL/GenBank/DDBJ databases">
        <title>Draft Genome of Photorhabdus temperata Meg1.</title>
        <authorList>
            <person name="Hurst S.G.IV."/>
            <person name="Morris K."/>
            <person name="Thomas K."/>
            <person name="Tisa L.S."/>
        </authorList>
    </citation>
    <scope>NUCLEOTIDE SEQUENCE [LARGE SCALE GENOMIC DNA]</scope>
    <source>
        <strain evidence="2 3">Meg1</strain>
    </source>
</reference>
<dbReference type="Proteomes" id="UP000028002">
    <property type="component" value="Unassembled WGS sequence"/>
</dbReference>
<dbReference type="PATRIC" id="fig|1393735.3.peg.4321"/>
<evidence type="ECO:0000313" key="2">
    <source>
        <dbReference type="EMBL" id="KER01184.1"/>
    </source>
</evidence>
<dbReference type="AlphaFoldDB" id="A0A081RR81"/>
<evidence type="ECO:0008006" key="4">
    <source>
        <dbReference type="Google" id="ProtNLM"/>
    </source>
</evidence>
<accession>A0A081RR81</accession>
<gene>
    <name evidence="2" type="ORF">MEG1DRAFT_04216</name>
</gene>
<evidence type="ECO:0000256" key="1">
    <source>
        <dbReference type="SAM" id="MobiDB-lite"/>
    </source>
</evidence>
<feature type="region of interest" description="Disordered" evidence="1">
    <location>
        <begin position="544"/>
        <end position="581"/>
    </location>
</feature>
<dbReference type="EMBL" id="JGVH01000100">
    <property type="protein sequence ID" value="KER01184.1"/>
    <property type="molecule type" value="Genomic_DNA"/>
</dbReference>
<sequence>MTTKNRAEFIVNLVGNVTQKARQFGASIRRFGTEGSRSMRLFSSAVTGANGILDKFDNRLVGFVTGGGLAMAGKQVADHQQTVTDLGTTYNLTADQVMKLDAAVTKVAANRKLSTSDLMTGAEAFLGKTNDLEATLAQLDNIALTINAIRLEASAAGNELGGMFNVGFKSPEKMRKWLEGVVSASKEGTGNIGDQLTALRGLGKDTKWQSQLDQQQMLAMLRVANAEFNDPEQAFSAMQGFYDTINDKEKQKILKRKGRINVKDKNGQQKHPADLAFEISNAAKNKEHNLKDVFDGDTLKFIMILGDPKKRDLVKKIAHPDNIEEGLLEKKATQNVQTFNGALTSLTNTGERFAQLKLAKPVQDLADAIHSLTPEELDEYAAAVEKAAYAIGAAVAARYVYRAGKGVYNFAKYIKGGPAGSAGGDTSSGALSGADVVPVYVTNWQDQNNNNHATGPDDNFKFKKGRIRGAAIASTVALPLLSPEERDKNLNKYFKQMREEYPHAYDANGKERGSQIFPVILKNWWYERNEQIAKEGLKPSPYLTGDWGKNTAPNITDTTNPTEPWEYRQPQPQQKPPEGKITIQVETTGDIKAKTKSVKAENIDLRVNTGYSYGKSY</sequence>
<name>A0A081RR81_PHOTE</name>
<dbReference type="RefSeq" id="WP_036841405.1">
    <property type="nucleotide sequence ID" value="NZ_CAWLUD010000100.1"/>
</dbReference>
<feature type="compositionally biased region" description="Polar residues" evidence="1">
    <location>
        <begin position="551"/>
        <end position="562"/>
    </location>
</feature>
<comment type="caution">
    <text evidence="2">The sequence shown here is derived from an EMBL/GenBank/DDBJ whole genome shotgun (WGS) entry which is preliminary data.</text>
</comment>
<organism evidence="2 3">
    <name type="scientific">Photorhabdus temperata subsp. temperata Meg1</name>
    <dbReference type="NCBI Taxonomy" id="1393735"/>
    <lineage>
        <taxon>Bacteria</taxon>
        <taxon>Pseudomonadati</taxon>
        <taxon>Pseudomonadota</taxon>
        <taxon>Gammaproteobacteria</taxon>
        <taxon>Enterobacterales</taxon>
        <taxon>Morganellaceae</taxon>
        <taxon>Photorhabdus</taxon>
    </lineage>
</organism>